<dbReference type="InterPro" id="IPR050971">
    <property type="entry name" value="Cadherin-domain_protein"/>
</dbReference>
<dbReference type="OrthoDB" id="6252479at2759"/>
<proteinExistence type="predicted"/>
<accession>A0A1W0WCT1</accession>
<keyword evidence="7" id="KW-0130">Cell adhesion</keyword>
<dbReference type="GO" id="GO:0005509">
    <property type="term" value="F:calcium ion binding"/>
    <property type="evidence" value="ECO:0007669"/>
    <property type="project" value="UniProtKB-UniRule"/>
</dbReference>
<keyword evidence="8" id="KW-1133">Transmembrane helix</keyword>
<keyword evidence="3" id="KW-0812">Transmembrane</keyword>
<dbReference type="InterPro" id="IPR020894">
    <property type="entry name" value="Cadherin_CS"/>
</dbReference>
<dbReference type="EMBL" id="MTYJ01000132">
    <property type="protein sequence ID" value="OQV12978.1"/>
    <property type="molecule type" value="Genomic_DNA"/>
</dbReference>
<feature type="domain" description="Cadherin" evidence="14">
    <location>
        <begin position="137"/>
        <end position="249"/>
    </location>
</feature>
<gene>
    <name evidence="15" type="ORF">BV898_12736</name>
</gene>
<feature type="signal peptide" evidence="13">
    <location>
        <begin position="1"/>
        <end position="33"/>
    </location>
</feature>
<protein>
    <submittedName>
        <fullName evidence="15">Protein dachsous</fullName>
    </submittedName>
</protein>
<comment type="subcellular location">
    <subcellularLocation>
        <location evidence="1">Cell membrane</location>
        <topology evidence="1">Single-pass type I membrane protein</topology>
    </subcellularLocation>
</comment>
<dbReference type="InterPro" id="IPR015919">
    <property type="entry name" value="Cadherin-like_sf"/>
</dbReference>
<organism evidence="15 16">
    <name type="scientific">Hypsibius exemplaris</name>
    <name type="common">Freshwater tardigrade</name>
    <dbReference type="NCBI Taxonomy" id="2072580"/>
    <lineage>
        <taxon>Eukaryota</taxon>
        <taxon>Metazoa</taxon>
        <taxon>Ecdysozoa</taxon>
        <taxon>Tardigrada</taxon>
        <taxon>Eutardigrada</taxon>
        <taxon>Parachela</taxon>
        <taxon>Hypsibioidea</taxon>
        <taxon>Hypsibiidae</taxon>
        <taxon>Hypsibius</taxon>
    </lineage>
</organism>
<dbReference type="Proteomes" id="UP000192578">
    <property type="component" value="Unassembled WGS sequence"/>
</dbReference>
<keyword evidence="16" id="KW-1185">Reference proteome</keyword>
<feature type="domain" description="Cadherin" evidence="14">
    <location>
        <begin position="368"/>
        <end position="467"/>
    </location>
</feature>
<dbReference type="SMART" id="SM00112">
    <property type="entry name" value="CA"/>
    <property type="match status" value="6"/>
</dbReference>
<evidence type="ECO:0000256" key="6">
    <source>
        <dbReference type="ARBA" id="ARBA00022837"/>
    </source>
</evidence>
<feature type="domain" description="Cadherin" evidence="14">
    <location>
        <begin position="250"/>
        <end position="356"/>
    </location>
</feature>
<dbReference type="PROSITE" id="PS00232">
    <property type="entry name" value="CADHERIN_1"/>
    <property type="match status" value="2"/>
</dbReference>
<keyword evidence="9" id="KW-0472">Membrane</keyword>
<dbReference type="PROSITE" id="PS50268">
    <property type="entry name" value="CADHERIN_2"/>
    <property type="match status" value="5"/>
</dbReference>
<evidence type="ECO:0000256" key="8">
    <source>
        <dbReference type="ARBA" id="ARBA00022989"/>
    </source>
</evidence>
<evidence type="ECO:0000259" key="14">
    <source>
        <dbReference type="PROSITE" id="PS50268"/>
    </source>
</evidence>
<dbReference type="GO" id="GO:0005886">
    <property type="term" value="C:plasma membrane"/>
    <property type="evidence" value="ECO:0007669"/>
    <property type="project" value="UniProtKB-SubCell"/>
</dbReference>
<keyword evidence="5" id="KW-0677">Repeat</keyword>
<keyword evidence="10" id="KW-0325">Glycoprotein</keyword>
<dbReference type="InterPro" id="IPR002126">
    <property type="entry name" value="Cadherin-like_dom"/>
</dbReference>
<dbReference type="PRINTS" id="PR00205">
    <property type="entry name" value="CADHERIN"/>
</dbReference>
<dbReference type="PANTHER" id="PTHR24025">
    <property type="entry name" value="DESMOGLEIN FAMILY MEMBER"/>
    <property type="match status" value="1"/>
</dbReference>
<dbReference type="AlphaFoldDB" id="A0A1W0WCT1"/>
<keyword evidence="4 13" id="KW-0732">Signal</keyword>
<evidence type="ECO:0000313" key="16">
    <source>
        <dbReference type="Proteomes" id="UP000192578"/>
    </source>
</evidence>
<evidence type="ECO:0000256" key="7">
    <source>
        <dbReference type="ARBA" id="ARBA00022889"/>
    </source>
</evidence>
<dbReference type="FunFam" id="2.60.40.60:FF:000007">
    <property type="entry name" value="Protocadherin alpha 2"/>
    <property type="match status" value="1"/>
</dbReference>
<dbReference type="SUPFAM" id="SSF49313">
    <property type="entry name" value="Cadherin-like"/>
    <property type="match status" value="6"/>
</dbReference>
<evidence type="ECO:0000256" key="2">
    <source>
        <dbReference type="ARBA" id="ARBA00022475"/>
    </source>
</evidence>
<name>A0A1W0WCT1_HYPEX</name>
<keyword evidence="2" id="KW-1003">Cell membrane</keyword>
<keyword evidence="6 11" id="KW-0106">Calcium</keyword>
<evidence type="ECO:0000256" key="5">
    <source>
        <dbReference type="ARBA" id="ARBA00022737"/>
    </source>
</evidence>
<feature type="region of interest" description="Disordered" evidence="12">
    <location>
        <begin position="143"/>
        <end position="163"/>
    </location>
</feature>
<feature type="domain" description="Cadherin" evidence="14">
    <location>
        <begin position="468"/>
        <end position="652"/>
    </location>
</feature>
<dbReference type="GO" id="GO:0007156">
    <property type="term" value="P:homophilic cell adhesion via plasma membrane adhesion molecules"/>
    <property type="evidence" value="ECO:0007669"/>
    <property type="project" value="InterPro"/>
</dbReference>
<sequence length="693" mass="75843">MKHLWRFFPSPRSWRPHFLIASLLLLAPHGCRGDIIQDLTADEGTLPGQLIGRIDAPSSRFPADTIPKPPYIIMSYQESVERDLAINENTGEIHAKVALDRELTDFYSFMAVPLLGGANIRVKLAVHDVNDHSPVFREPSVSIEFSESQPRDTRRSLPPATDLDVGINTTQRYEIVSGNVNNVFRLSSRRGRDGVLYLDLEINGVLDRETVEGYDLVVEAYDGGQPLPRSGRLTVNVTLLDDNDNQPLFTESRYYATVLENTTIGTTLLKVQATDADAGRNAQIAYSINRRVTDADHVFDIDSGTGVVSLSKNLDYEKRATYELVITARDNGSQPLESATFVYIEVQNVNDRAPQIDIAFLHNGTGNVSEASAIGDAVARLSVSDEDSSGDGKIIIKMTGDMDKFELVPDASSDVYMLRVKGRLDYEERDNFSLIVVASDGGQPAPLVTERVVTILLLDANDNVPVFDKPVYGVDVGESVENGTVLVLATATDADAGDNARVEYFLPSPGTGKIRIDGKTGVVTAAITWDCQGEHSERIIIAARDHGLPSLTSTAVVQLNFRSDSDVAPVFEKAFYNVSLGAEDVLTVGNCFLKVRYDVRTGVVSLSKNLDYEKRATYELVITARDNGSQPLESATFVYIEVQNVNDRAPQIDIAFSTTGPGTCRKPARSAMPLLVSPSAMRTPAETEKSFLK</sequence>
<dbReference type="CDD" id="cd11304">
    <property type="entry name" value="Cadherin_repeat"/>
    <property type="match status" value="5"/>
</dbReference>
<dbReference type="GO" id="GO:0005911">
    <property type="term" value="C:cell-cell junction"/>
    <property type="evidence" value="ECO:0007669"/>
    <property type="project" value="TreeGrafter"/>
</dbReference>
<comment type="caution">
    <text evidence="15">The sequence shown here is derived from an EMBL/GenBank/DDBJ whole genome shotgun (WGS) entry which is preliminary data.</text>
</comment>
<dbReference type="PANTHER" id="PTHR24025:SF18">
    <property type="entry name" value="CADHERIN-23"/>
    <property type="match status" value="1"/>
</dbReference>
<evidence type="ECO:0000256" key="13">
    <source>
        <dbReference type="SAM" id="SignalP"/>
    </source>
</evidence>
<feature type="domain" description="Cadherin" evidence="14">
    <location>
        <begin position="43"/>
        <end position="136"/>
    </location>
</feature>
<evidence type="ECO:0000256" key="11">
    <source>
        <dbReference type="PROSITE-ProRule" id="PRU00043"/>
    </source>
</evidence>
<dbReference type="Pfam" id="PF00028">
    <property type="entry name" value="Cadherin"/>
    <property type="match status" value="5"/>
</dbReference>
<dbReference type="FunFam" id="2.60.40.60:FF:000061">
    <property type="entry name" value="FAT atypical cadherin 3"/>
    <property type="match status" value="1"/>
</dbReference>
<evidence type="ECO:0000256" key="9">
    <source>
        <dbReference type="ARBA" id="ARBA00023136"/>
    </source>
</evidence>
<evidence type="ECO:0000256" key="10">
    <source>
        <dbReference type="ARBA" id="ARBA00023180"/>
    </source>
</evidence>
<evidence type="ECO:0000256" key="4">
    <source>
        <dbReference type="ARBA" id="ARBA00022729"/>
    </source>
</evidence>
<reference evidence="16" key="1">
    <citation type="submission" date="2017-01" db="EMBL/GenBank/DDBJ databases">
        <title>Comparative genomics of anhydrobiosis in the tardigrade Hypsibius dujardini.</title>
        <authorList>
            <person name="Yoshida Y."/>
            <person name="Koutsovoulos G."/>
            <person name="Laetsch D."/>
            <person name="Stevens L."/>
            <person name="Kumar S."/>
            <person name="Horikawa D."/>
            <person name="Ishino K."/>
            <person name="Komine S."/>
            <person name="Tomita M."/>
            <person name="Blaxter M."/>
            <person name="Arakawa K."/>
        </authorList>
    </citation>
    <scope>NUCLEOTIDE SEQUENCE [LARGE SCALE GENOMIC DNA]</scope>
    <source>
        <strain evidence="16">Z151</strain>
    </source>
</reference>
<evidence type="ECO:0000256" key="1">
    <source>
        <dbReference type="ARBA" id="ARBA00004251"/>
    </source>
</evidence>
<evidence type="ECO:0000313" key="15">
    <source>
        <dbReference type="EMBL" id="OQV12978.1"/>
    </source>
</evidence>
<feature type="chain" id="PRO_5013184439" evidence="13">
    <location>
        <begin position="34"/>
        <end position="693"/>
    </location>
</feature>
<dbReference type="Gene3D" id="2.60.40.60">
    <property type="entry name" value="Cadherins"/>
    <property type="match status" value="6"/>
</dbReference>
<evidence type="ECO:0000256" key="12">
    <source>
        <dbReference type="SAM" id="MobiDB-lite"/>
    </source>
</evidence>
<evidence type="ECO:0000256" key="3">
    <source>
        <dbReference type="ARBA" id="ARBA00022692"/>
    </source>
</evidence>